<comment type="cofactor">
    <cofactor evidence="1">
        <name>pyridoxal 5'-phosphate</name>
        <dbReference type="ChEBI" id="CHEBI:597326"/>
    </cofactor>
</comment>
<evidence type="ECO:0000259" key="7">
    <source>
        <dbReference type="Pfam" id="PF03711"/>
    </source>
</evidence>
<feature type="domain" description="Orn/Lys/Arg decarboxylase C-terminal" evidence="7">
    <location>
        <begin position="442"/>
        <end position="494"/>
    </location>
</feature>
<keyword evidence="4" id="KW-0663">Pyridoxal phosphate</keyword>
<dbReference type="InterPro" id="IPR015421">
    <property type="entry name" value="PyrdxlP-dep_Trfase_major"/>
</dbReference>
<evidence type="ECO:0000256" key="4">
    <source>
        <dbReference type="ARBA" id="ARBA00022898"/>
    </source>
</evidence>
<comment type="similarity">
    <text evidence="2">Belongs to the Orn/Lys/Arg decarboxylase class-I family.</text>
</comment>
<evidence type="ECO:0000313" key="8">
    <source>
        <dbReference type="EMBL" id="WRP16741.1"/>
    </source>
</evidence>
<dbReference type="PANTHER" id="PTHR43277">
    <property type="entry name" value="ARGININE DECARBOXYLASE"/>
    <property type="match status" value="1"/>
</dbReference>
<dbReference type="Proteomes" id="UP001332192">
    <property type="component" value="Chromosome"/>
</dbReference>
<keyword evidence="8" id="KW-0808">Transferase</keyword>
<dbReference type="CDD" id="cd00615">
    <property type="entry name" value="Orn_deC_like"/>
    <property type="match status" value="1"/>
</dbReference>
<dbReference type="InterPro" id="IPR000310">
    <property type="entry name" value="Orn/Lys/Arg_deCO2ase_major_dom"/>
</dbReference>
<evidence type="ECO:0000256" key="1">
    <source>
        <dbReference type="ARBA" id="ARBA00001933"/>
    </source>
</evidence>
<evidence type="ECO:0000256" key="2">
    <source>
        <dbReference type="ARBA" id="ARBA00010671"/>
    </source>
</evidence>
<dbReference type="EMBL" id="CP141615">
    <property type="protein sequence ID" value="WRP16741.1"/>
    <property type="molecule type" value="Genomic_DNA"/>
</dbReference>
<dbReference type="GO" id="GO:0008483">
    <property type="term" value="F:transaminase activity"/>
    <property type="evidence" value="ECO:0007669"/>
    <property type="project" value="UniProtKB-KW"/>
</dbReference>
<keyword evidence="8" id="KW-0032">Aminotransferase</keyword>
<keyword evidence="3" id="KW-0210">Decarboxylase</keyword>
<reference evidence="8 9" key="1">
    <citation type="journal article" date="2024" name="Front. Microbiol.">
        <title>Novel thermophilic genera Geochorda gen. nov. and Carboxydochorda gen. nov. from the deep terrestrial subsurface reveal the ecophysiological diversity in the class Limnochordia.</title>
        <authorList>
            <person name="Karnachuk O.V."/>
            <person name="Lukina A.P."/>
            <person name="Avakyan M.R."/>
            <person name="Kadnikov V.V."/>
            <person name="Begmatov S."/>
            <person name="Beletsky A.V."/>
            <person name="Vlasova K.G."/>
            <person name="Novikov A.A."/>
            <person name="Shcherbakova V.A."/>
            <person name="Mardanov A.V."/>
            <person name="Ravin N.V."/>
        </authorList>
    </citation>
    <scope>NUCLEOTIDE SEQUENCE [LARGE SCALE GENOMIC DNA]</scope>
    <source>
        <strain evidence="8 9">L945</strain>
    </source>
</reference>
<keyword evidence="9" id="KW-1185">Reference proteome</keyword>
<proteinExistence type="inferred from homology"/>
<evidence type="ECO:0000256" key="5">
    <source>
        <dbReference type="ARBA" id="ARBA00023239"/>
    </source>
</evidence>
<dbReference type="Gene3D" id="3.90.100.10">
    <property type="entry name" value="Orn/Lys/Arg decarboxylase, C-terminal domain"/>
    <property type="match status" value="1"/>
</dbReference>
<evidence type="ECO:0000259" key="6">
    <source>
        <dbReference type="Pfam" id="PF01276"/>
    </source>
</evidence>
<evidence type="ECO:0000313" key="9">
    <source>
        <dbReference type="Proteomes" id="UP001332192"/>
    </source>
</evidence>
<evidence type="ECO:0000256" key="3">
    <source>
        <dbReference type="ARBA" id="ARBA00022793"/>
    </source>
</evidence>
<dbReference type="Pfam" id="PF01276">
    <property type="entry name" value="OKR_DC_1"/>
    <property type="match status" value="1"/>
</dbReference>
<dbReference type="SUPFAM" id="SSF55904">
    <property type="entry name" value="Ornithine decarboxylase C-terminal domain"/>
    <property type="match status" value="1"/>
</dbReference>
<dbReference type="RefSeq" id="WP_324716013.1">
    <property type="nucleotide sequence ID" value="NZ_CP141615.1"/>
</dbReference>
<dbReference type="SUPFAM" id="SSF53383">
    <property type="entry name" value="PLP-dependent transferases"/>
    <property type="match status" value="1"/>
</dbReference>
<dbReference type="InterPro" id="IPR008286">
    <property type="entry name" value="Prn/Lys/Arg_de-COase_C"/>
</dbReference>
<keyword evidence="5" id="KW-0456">Lyase</keyword>
<protein>
    <submittedName>
        <fullName evidence="8">Aminotransferase class I/II-fold pyridoxal phosphate-dependent enzyme</fullName>
    </submittedName>
</protein>
<dbReference type="Pfam" id="PF03711">
    <property type="entry name" value="OKR_DC_1_C"/>
    <property type="match status" value="1"/>
</dbReference>
<gene>
    <name evidence="8" type="ORF">U7230_11695</name>
</gene>
<sequence length="509" mass="54614">MIGVRPFQGHARALPRVDVSRQIRTPLLDAVVDYWQSGVVRFHMPGHRGGPGADPRITQVMGRDVFGMDVTGVLGLDDLHQPRGVIQEAEELAAEAFGADHSFFLVNGTSAGVQAMILSACDPGDRLIVARNVHKSIIGGLILSGVVPVYVTPEVDTEWGIALGVTPEEVGRALERSPDVRGVLLVSPTYHGVTSDLEAIAAMVHERGKVLLVDEAHGPHFRFHEAFPTPALEAGADACAHGIHKMLSGFTQASMLHVKGDRIDLGRVQAVLRLLQSTSASYLLMSSLDAARMQMATGGHELLDRALSLSRLLRQRVEGIEGVVAFEPAPGAPGAAGFDPTKVAVLVKHLGLTGHQVERLLRELGPVQPEMPDLFYVLFIVSYANDEDDVQRLAEVLAEIAAHADEHSTPETRALLRAAQPLAADVVRQPVVELPPREAFFGRHRAVGLEQATGRIAAEVVTCYPPGIPLLCPGERITPEVVDFLKLVRSAGASVSGPKDPSLETLEVL</sequence>
<accession>A0ABZ1BW14</accession>
<dbReference type="InterPro" id="IPR015424">
    <property type="entry name" value="PyrdxlP-dep_Trfase"/>
</dbReference>
<feature type="domain" description="Orn/Lys/Arg decarboxylases family 1 pyridoxal-P attachment site" evidence="6">
    <location>
        <begin position="25"/>
        <end position="387"/>
    </location>
</feature>
<dbReference type="InterPro" id="IPR052357">
    <property type="entry name" value="Orn_Lys_Arg_decarboxylase-I"/>
</dbReference>
<dbReference type="PANTHER" id="PTHR43277:SF4">
    <property type="entry name" value="ARGININE DECARBOXYLASE"/>
    <property type="match status" value="1"/>
</dbReference>
<dbReference type="Gene3D" id="3.40.640.10">
    <property type="entry name" value="Type I PLP-dependent aspartate aminotransferase-like (Major domain)"/>
    <property type="match status" value="1"/>
</dbReference>
<organism evidence="8 9">
    <name type="scientific">Carboxydichorda subterranea</name>
    <dbReference type="NCBI Taxonomy" id="3109565"/>
    <lineage>
        <taxon>Bacteria</taxon>
        <taxon>Bacillati</taxon>
        <taxon>Bacillota</taxon>
        <taxon>Limnochordia</taxon>
        <taxon>Limnochordales</taxon>
        <taxon>Geochordaceae</taxon>
        <taxon>Carboxydichorda</taxon>
    </lineage>
</organism>
<name>A0ABZ1BW14_9FIRM</name>
<dbReference type="InterPro" id="IPR036633">
    <property type="entry name" value="Prn/Lys/Arg_de-COase_C_sf"/>
</dbReference>